<dbReference type="InterPro" id="IPR017452">
    <property type="entry name" value="GPCR_Rhodpsn_7TM"/>
</dbReference>
<feature type="transmembrane region" description="Helical" evidence="8">
    <location>
        <begin position="65"/>
        <end position="87"/>
    </location>
</feature>
<evidence type="ECO:0000256" key="5">
    <source>
        <dbReference type="ARBA" id="ARBA00023136"/>
    </source>
</evidence>
<keyword evidence="3 8" id="KW-1133">Transmembrane helix</keyword>
<dbReference type="EMBL" id="AMQN01009676">
    <property type="status" value="NOT_ANNOTATED_CDS"/>
    <property type="molecule type" value="Genomic_DNA"/>
</dbReference>
<dbReference type="PRINTS" id="PR00237">
    <property type="entry name" value="GPCRRHODOPSN"/>
</dbReference>
<reference evidence="10 12" key="2">
    <citation type="journal article" date="2013" name="Nature">
        <title>Insights into bilaterian evolution from three spiralian genomes.</title>
        <authorList>
            <person name="Simakov O."/>
            <person name="Marletaz F."/>
            <person name="Cho S.J."/>
            <person name="Edsinger-Gonzales E."/>
            <person name="Havlak P."/>
            <person name="Hellsten U."/>
            <person name="Kuo D.H."/>
            <person name="Larsson T."/>
            <person name="Lv J."/>
            <person name="Arendt D."/>
            <person name="Savage R."/>
            <person name="Osoegawa K."/>
            <person name="de Jong P."/>
            <person name="Grimwood J."/>
            <person name="Chapman J.A."/>
            <person name="Shapiro H."/>
            <person name="Aerts A."/>
            <person name="Otillar R.P."/>
            <person name="Terry A.Y."/>
            <person name="Boore J.L."/>
            <person name="Grigoriev I.V."/>
            <person name="Lindberg D.R."/>
            <person name="Seaver E.C."/>
            <person name="Weisblat D.A."/>
            <person name="Putnam N.H."/>
            <person name="Rokhsar D.S."/>
        </authorList>
    </citation>
    <scope>NUCLEOTIDE SEQUENCE</scope>
    <source>
        <strain evidence="10 12">I ESC-2004</strain>
    </source>
</reference>
<sequence>MVRDSFEESEEFEPSRGLDWFWQWRLKVFLFKYVAIFIIVVGTFGNIVSLVVLRGRAFKGTNPAFLLSALAVADLGVLHTGLLRIIVKNWTGYDFRLSSTVTCKIHYFLTYAFPHLSSWTVVLVTLERLVSLWRPFEVKVICSHQRVLLFWILISAFIIALNVHLLVTYSIVVTYYHYNDTDVAEMQECVYTKRAANFYVNIWPWVDSLVLSFIPIAIIIPSNLLIVSRVWISRRLRSSGLGAGPPAPVASVTGMLLVISTVFVLTTTPLVLYYAFYTKFLDNTMESLVNTVLARCVCNILFYANSAVNFILYCLSGSQFRVALGATVGCSHRRRANSLNTSFLYTVPQETLALKGRLTHRLSQSSLNDKVIANTLLVPPVRKTLSDSCLSP</sequence>
<dbReference type="Pfam" id="PF00001">
    <property type="entry name" value="7tm_1"/>
    <property type="match status" value="1"/>
</dbReference>
<evidence type="ECO:0000256" key="8">
    <source>
        <dbReference type="SAM" id="Phobius"/>
    </source>
</evidence>
<feature type="domain" description="G-protein coupled receptors family 1 profile" evidence="9">
    <location>
        <begin position="45"/>
        <end position="313"/>
    </location>
</feature>
<protein>
    <recommendedName>
        <fullName evidence="9">G-protein coupled receptors family 1 profile domain-containing protein</fullName>
    </recommendedName>
</protein>
<feature type="transmembrane region" description="Helical" evidence="8">
    <location>
        <begin position="209"/>
        <end position="232"/>
    </location>
</feature>
<evidence type="ECO:0000256" key="7">
    <source>
        <dbReference type="ARBA" id="ARBA00023224"/>
    </source>
</evidence>
<keyword evidence="5 8" id="KW-0472">Membrane</keyword>
<evidence type="ECO:0000313" key="12">
    <source>
        <dbReference type="Proteomes" id="UP000014760"/>
    </source>
</evidence>
<dbReference type="OMA" id="FYCENID"/>
<name>R7UB55_CAPTE</name>
<reference evidence="12" key="1">
    <citation type="submission" date="2012-12" db="EMBL/GenBank/DDBJ databases">
        <authorList>
            <person name="Hellsten U."/>
            <person name="Grimwood J."/>
            <person name="Chapman J.A."/>
            <person name="Shapiro H."/>
            <person name="Aerts A."/>
            <person name="Otillar R.P."/>
            <person name="Terry A.Y."/>
            <person name="Boore J.L."/>
            <person name="Simakov O."/>
            <person name="Marletaz F."/>
            <person name="Cho S.-J."/>
            <person name="Edsinger-Gonzales E."/>
            <person name="Havlak P."/>
            <person name="Kuo D.-H."/>
            <person name="Larsson T."/>
            <person name="Lv J."/>
            <person name="Arendt D."/>
            <person name="Savage R."/>
            <person name="Osoegawa K."/>
            <person name="de Jong P."/>
            <person name="Lindberg D.R."/>
            <person name="Seaver E.C."/>
            <person name="Weisblat D.A."/>
            <person name="Putnam N.H."/>
            <person name="Grigoriev I.V."/>
            <person name="Rokhsar D.S."/>
        </authorList>
    </citation>
    <scope>NUCLEOTIDE SEQUENCE</scope>
    <source>
        <strain evidence="12">I ESC-2004</strain>
    </source>
</reference>
<dbReference type="PANTHER" id="PTHR24243">
    <property type="entry name" value="G-PROTEIN COUPLED RECEPTOR"/>
    <property type="match status" value="1"/>
</dbReference>
<dbReference type="HOGENOM" id="CLU_009579_24_0_1"/>
<comment type="subcellular location">
    <subcellularLocation>
        <location evidence="1">Membrane</location>
        <topology evidence="1">Multi-pass membrane protein</topology>
    </subcellularLocation>
</comment>
<keyword evidence="6" id="KW-0675">Receptor</keyword>
<keyword evidence="2 8" id="KW-0812">Transmembrane</keyword>
<dbReference type="Proteomes" id="UP000014760">
    <property type="component" value="Unassembled WGS sequence"/>
</dbReference>
<dbReference type="EMBL" id="KB305961">
    <property type="protein sequence ID" value="ELU00477.1"/>
    <property type="molecule type" value="Genomic_DNA"/>
</dbReference>
<evidence type="ECO:0000256" key="2">
    <source>
        <dbReference type="ARBA" id="ARBA00022692"/>
    </source>
</evidence>
<dbReference type="AlphaFoldDB" id="R7UB55"/>
<dbReference type="Gene3D" id="1.20.1070.10">
    <property type="entry name" value="Rhodopsin 7-helix transmembrane proteins"/>
    <property type="match status" value="1"/>
</dbReference>
<evidence type="ECO:0000256" key="3">
    <source>
        <dbReference type="ARBA" id="ARBA00022989"/>
    </source>
</evidence>
<feature type="transmembrane region" description="Helical" evidence="8">
    <location>
        <begin position="107"/>
        <end position="126"/>
    </location>
</feature>
<dbReference type="CDD" id="cd14978">
    <property type="entry name" value="7tmA_FMRFamide_R-like"/>
    <property type="match status" value="1"/>
</dbReference>
<accession>R7UB55</accession>
<keyword evidence="4" id="KW-0297">G-protein coupled receptor</keyword>
<dbReference type="PANTHER" id="PTHR24243:SF230">
    <property type="entry name" value="G-PROTEIN COUPLED RECEPTORS FAMILY 1 PROFILE DOMAIN-CONTAINING PROTEIN"/>
    <property type="match status" value="1"/>
</dbReference>
<dbReference type="InterPro" id="IPR000276">
    <property type="entry name" value="GPCR_Rhodpsn"/>
</dbReference>
<evidence type="ECO:0000256" key="4">
    <source>
        <dbReference type="ARBA" id="ARBA00023040"/>
    </source>
</evidence>
<feature type="transmembrane region" description="Helical" evidence="8">
    <location>
        <begin position="252"/>
        <end position="276"/>
    </location>
</feature>
<evidence type="ECO:0000313" key="10">
    <source>
        <dbReference type="EMBL" id="ELU00477.1"/>
    </source>
</evidence>
<keyword evidence="12" id="KW-1185">Reference proteome</keyword>
<feature type="transmembrane region" description="Helical" evidence="8">
    <location>
        <begin position="30"/>
        <end position="53"/>
    </location>
</feature>
<evidence type="ECO:0000313" key="11">
    <source>
        <dbReference type="EnsemblMetazoa" id="CapteP91699"/>
    </source>
</evidence>
<organism evidence="10">
    <name type="scientific">Capitella teleta</name>
    <name type="common">Polychaete worm</name>
    <dbReference type="NCBI Taxonomy" id="283909"/>
    <lineage>
        <taxon>Eukaryota</taxon>
        <taxon>Metazoa</taxon>
        <taxon>Spiralia</taxon>
        <taxon>Lophotrochozoa</taxon>
        <taxon>Annelida</taxon>
        <taxon>Polychaeta</taxon>
        <taxon>Sedentaria</taxon>
        <taxon>Scolecida</taxon>
        <taxon>Capitellidae</taxon>
        <taxon>Capitella</taxon>
    </lineage>
</organism>
<evidence type="ECO:0000259" key="9">
    <source>
        <dbReference type="PROSITE" id="PS50262"/>
    </source>
</evidence>
<dbReference type="STRING" id="283909.R7UB55"/>
<evidence type="ECO:0000256" key="1">
    <source>
        <dbReference type="ARBA" id="ARBA00004141"/>
    </source>
</evidence>
<dbReference type="SUPFAM" id="SSF81321">
    <property type="entry name" value="Family A G protein-coupled receptor-like"/>
    <property type="match status" value="1"/>
</dbReference>
<dbReference type="PROSITE" id="PS50262">
    <property type="entry name" value="G_PROTEIN_RECEP_F1_2"/>
    <property type="match status" value="1"/>
</dbReference>
<keyword evidence="7" id="KW-0807">Transducer</keyword>
<reference evidence="11" key="3">
    <citation type="submission" date="2015-06" db="UniProtKB">
        <authorList>
            <consortium name="EnsemblMetazoa"/>
        </authorList>
    </citation>
    <scope>IDENTIFICATION</scope>
</reference>
<dbReference type="GO" id="GO:0004930">
    <property type="term" value="F:G protein-coupled receptor activity"/>
    <property type="evidence" value="ECO:0007669"/>
    <property type="project" value="UniProtKB-KW"/>
</dbReference>
<proteinExistence type="predicted"/>
<dbReference type="EnsemblMetazoa" id="CapteT91699">
    <property type="protein sequence ID" value="CapteP91699"/>
    <property type="gene ID" value="CapteG91699"/>
</dbReference>
<gene>
    <name evidence="10" type="ORF">CAPTEDRAFT_91699</name>
</gene>
<feature type="transmembrane region" description="Helical" evidence="8">
    <location>
        <begin position="147"/>
        <end position="172"/>
    </location>
</feature>
<feature type="transmembrane region" description="Helical" evidence="8">
    <location>
        <begin position="292"/>
        <end position="315"/>
    </location>
</feature>
<dbReference type="OrthoDB" id="9990906at2759"/>
<dbReference type="GO" id="GO:0005886">
    <property type="term" value="C:plasma membrane"/>
    <property type="evidence" value="ECO:0007669"/>
    <property type="project" value="TreeGrafter"/>
</dbReference>
<evidence type="ECO:0000256" key="6">
    <source>
        <dbReference type="ARBA" id="ARBA00023170"/>
    </source>
</evidence>